<dbReference type="GeneID" id="66069873"/>
<evidence type="ECO:0000313" key="3">
    <source>
        <dbReference type="Proteomes" id="UP001049176"/>
    </source>
</evidence>
<feature type="chain" id="PRO_5040393063" evidence="1">
    <location>
        <begin position="17"/>
        <end position="195"/>
    </location>
</feature>
<evidence type="ECO:0000313" key="2">
    <source>
        <dbReference type="EMBL" id="KAG7098897.1"/>
    </source>
</evidence>
<dbReference type="EMBL" id="CM032181">
    <property type="protein sequence ID" value="KAG7098897.1"/>
    <property type="molecule type" value="Genomic_DNA"/>
</dbReference>
<protein>
    <submittedName>
        <fullName evidence="2">Uncharacterized protein</fullName>
    </submittedName>
</protein>
<dbReference type="RefSeq" id="XP_043015367.1">
    <property type="nucleotide sequence ID" value="XM_043146664.1"/>
</dbReference>
<dbReference type="Proteomes" id="UP001049176">
    <property type="component" value="Chromosome 1"/>
</dbReference>
<organism evidence="2 3">
    <name type="scientific">Marasmius oreades</name>
    <name type="common">fairy-ring Marasmius</name>
    <dbReference type="NCBI Taxonomy" id="181124"/>
    <lineage>
        <taxon>Eukaryota</taxon>
        <taxon>Fungi</taxon>
        <taxon>Dikarya</taxon>
        <taxon>Basidiomycota</taxon>
        <taxon>Agaricomycotina</taxon>
        <taxon>Agaricomycetes</taxon>
        <taxon>Agaricomycetidae</taxon>
        <taxon>Agaricales</taxon>
        <taxon>Marasmiineae</taxon>
        <taxon>Marasmiaceae</taxon>
        <taxon>Marasmius</taxon>
    </lineage>
</organism>
<reference evidence="2" key="1">
    <citation type="journal article" date="2021" name="Genome Biol. Evol.">
        <title>The assembled and annotated genome of the fairy-ring fungus Marasmius oreades.</title>
        <authorList>
            <person name="Hiltunen M."/>
            <person name="Ament-Velasquez S.L."/>
            <person name="Johannesson H."/>
        </authorList>
    </citation>
    <scope>NUCLEOTIDE SEQUENCE</scope>
    <source>
        <strain evidence="2">03SP1</strain>
    </source>
</reference>
<sequence>MFITLCLMALSTYGTALREMRTATSGTQSRESVFSLLTQLPFYISTDQVPFPDSTPVTPQLNLSTMNDTMEDGGAMLSSSEDPTAWPDDSDTHVGDALDANHVQNKQQWDLPPHMSHSSHNSQYVTHSEISTLTDTIKTLILTIQNQHSSNGRQDNVTLPLQNSSIPGVHAPYPGVTPLMKNSPGLGMCHELNQE</sequence>
<keyword evidence="1" id="KW-0732">Signal</keyword>
<keyword evidence="3" id="KW-1185">Reference proteome</keyword>
<feature type="signal peptide" evidence="1">
    <location>
        <begin position="1"/>
        <end position="16"/>
    </location>
</feature>
<proteinExistence type="predicted"/>
<accession>A0A9P7V287</accession>
<evidence type="ECO:0000256" key="1">
    <source>
        <dbReference type="SAM" id="SignalP"/>
    </source>
</evidence>
<gene>
    <name evidence="2" type="ORF">E1B28_000797</name>
</gene>
<name>A0A9P7V287_9AGAR</name>
<dbReference type="KEGG" id="more:E1B28_000797"/>
<comment type="caution">
    <text evidence="2">The sequence shown here is derived from an EMBL/GenBank/DDBJ whole genome shotgun (WGS) entry which is preliminary data.</text>
</comment>
<dbReference type="AlphaFoldDB" id="A0A9P7V287"/>